<dbReference type="AlphaFoldDB" id="A0A9Q8Z3G3"/>
<proteinExistence type="predicted"/>
<feature type="chain" id="PRO_5040139454" evidence="1">
    <location>
        <begin position="21"/>
        <end position="572"/>
    </location>
</feature>
<dbReference type="EMBL" id="CP089275">
    <property type="protein sequence ID" value="USP74985.1"/>
    <property type="molecule type" value="Genomic_DNA"/>
</dbReference>
<gene>
    <name evidence="2" type="ORF">yc1106_02259</name>
</gene>
<dbReference type="VEuPathDB" id="FungiDB:yc1106_02259"/>
<sequence length="572" mass="64047">MIAFSRLTAASAILAPCVFAARDLVPRNDTAGFTANLLQESMDWMDMYYDSERGYLFDLDASALVHDTRSSAWYAAGLLARNKNDDVDQAVRIVTNIIQGQFKNESEQWYVDETRGTTKYRFTNTQTPRFGDYQKYPEEPYVGTPQYPASIYNSWDPNWRGFIGTTFVLMLEEFPHLLPQDTQAYMLESLFNTTIGDSYRVGGVDDDNLYPAYSNPSIMRAFVSGYIGRRLNDANMTTAGEAYAKDIIDLFTRDNTLSEFNSGTYAGVSLYALTLWAKYLKPEESIMGKYGPQMIRDTWSVLGQLYNANLKNVAGPWDRSYGFDMNRYLSILALHMWTLVGKEKAPINEKPYAMGHKDDFAISPLIAILAPYHNSLVPADTLSSLFSFPGTHSVSTSAFSPPYDTYPRNISSWLSPNLTIGATTFSENVVGGPSINQNSFNPAVVQWSRGTGKDASVGWMSLYAQTKALKAVVEPGVLDLTYPNGNAENGFSFLVATNGWGAKRTVERWEDVQGLKVRNVSGTVDLEYKVTFNGLFGGEGKVINDFEFWNFTYTMPEGSTEVPRIRLEFEVV</sequence>
<keyword evidence="3" id="KW-1185">Reference proteome</keyword>
<name>A0A9Q8Z3G3_CURCL</name>
<evidence type="ECO:0000313" key="2">
    <source>
        <dbReference type="EMBL" id="USP74985.1"/>
    </source>
</evidence>
<dbReference type="PANTHER" id="PTHR40616:SF1">
    <property type="entry name" value="LINALOOL DEHYDRATASE_ISOMERASE DOMAIN-CONTAINING PROTEIN"/>
    <property type="match status" value="1"/>
</dbReference>
<feature type="signal peptide" evidence="1">
    <location>
        <begin position="1"/>
        <end position="20"/>
    </location>
</feature>
<protein>
    <submittedName>
        <fullName evidence="2">Uncharacterized protein</fullName>
    </submittedName>
</protein>
<reference evidence="2" key="1">
    <citation type="submission" date="2021-12" db="EMBL/GenBank/DDBJ databases">
        <title>Curvularia clavata genome.</title>
        <authorList>
            <person name="Cao Y."/>
        </authorList>
    </citation>
    <scope>NUCLEOTIDE SEQUENCE</scope>
    <source>
        <strain evidence="2">Yc1106</strain>
    </source>
</reference>
<evidence type="ECO:0000256" key="1">
    <source>
        <dbReference type="SAM" id="SignalP"/>
    </source>
</evidence>
<dbReference type="PANTHER" id="PTHR40616">
    <property type="entry name" value="LINALOOL DEHYDRATASE_ISOMERASE DOMAIN-CONTAINING PROTEIN"/>
    <property type="match status" value="1"/>
</dbReference>
<accession>A0A9Q8Z3G3</accession>
<organism evidence="2 3">
    <name type="scientific">Curvularia clavata</name>
    <dbReference type="NCBI Taxonomy" id="95742"/>
    <lineage>
        <taxon>Eukaryota</taxon>
        <taxon>Fungi</taxon>
        <taxon>Dikarya</taxon>
        <taxon>Ascomycota</taxon>
        <taxon>Pezizomycotina</taxon>
        <taxon>Dothideomycetes</taxon>
        <taxon>Pleosporomycetidae</taxon>
        <taxon>Pleosporales</taxon>
        <taxon>Pleosporineae</taxon>
        <taxon>Pleosporaceae</taxon>
        <taxon>Curvularia</taxon>
    </lineage>
</organism>
<keyword evidence="1" id="KW-0732">Signal</keyword>
<dbReference type="Proteomes" id="UP001056012">
    <property type="component" value="Chromosome 2"/>
</dbReference>
<evidence type="ECO:0000313" key="3">
    <source>
        <dbReference type="Proteomes" id="UP001056012"/>
    </source>
</evidence>
<dbReference type="OrthoDB" id="2580323at2759"/>